<reference evidence="2 3" key="1">
    <citation type="journal article" date="2016" name="Genome Announc.">
        <title>First Complete Genome Sequence of a Subdivision 6 Acidobacterium Strain.</title>
        <authorList>
            <person name="Huang S."/>
            <person name="Vieira S."/>
            <person name="Bunk B."/>
            <person name="Riedel T."/>
            <person name="Sproer C."/>
            <person name="Overmann J."/>
        </authorList>
    </citation>
    <scope>NUCLEOTIDE SEQUENCE [LARGE SCALE GENOMIC DNA]</scope>
    <source>
        <strain evidence="3">DSM 100886 HEG_-6_39</strain>
    </source>
</reference>
<reference evidence="3" key="2">
    <citation type="submission" date="2016-04" db="EMBL/GenBank/DDBJ databases">
        <title>First Complete Genome Sequence of a Subdivision 6 Acidobacterium.</title>
        <authorList>
            <person name="Huang S."/>
            <person name="Vieira S."/>
            <person name="Bunk B."/>
            <person name="Riedel T."/>
            <person name="Sproeer C."/>
            <person name="Overmann J."/>
        </authorList>
    </citation>
    <scope>NUCLEOTIDE SEQUENCE [LARGE SCALE GENOMIC DNA]</scope>
    <source>
        <strain evidence="3">DSM 100886 HEG_-6_39</strain>
    </source>
</reference>
<keyword evidence="3" id="KW-1185">Reference proteome</keyword>
<dbReference type="Proteomes" id="UP000076079">
    <property type="component" value="Chromosome"/>
</dbReference>
<dbReference type="EMBL" id="CP015136">
    <property type="protein sequence ID" value="AMY09498.1"/>
    <property type="molecule type" value="Genomic_DNA"/>
</dbReference>
<dbReference type="RefSeq" id="WP_157899144.1">
    <property type="nucleotide sequence ID" value="NZ_CP015136.1"/>
</dbReference>
<protein>
    <submittedName>
        <fullName evidence="2">Transposase DDE domain protein</fullName>
    </submittedName>
</protein>
<dbReference type="InterPro" id="IPR002559">
    <property type="entry name" value="Transposase_11"/>
</dbReference>
<evidence type="ECO:0000313" key="3">
    <source>
        <dbReference type="Proteomes" id="UP000076079"/>
    </source>
</evidence>
<accession>A0A143PN33</accession>
<dbReference type="GO" id="GO:0004803">
    <property type="term" value="F:transposase activity"/>
    <property type="evidence" value="ECO:0007669"/>
    <property type="project" value="InterPro"/>
</dbReference>
<feature type="domain" description="Transposase IS4-like" evidence="1">
    <location>
        <begin position="34"/>
        <end position="208"/>
    </location>
</feature>
<dbReference type="STRING" id="1855912.LuPra_02715"/>
<dbReference type="PANTHER" id="PTHR34631">
    <property type="match status" value="1"/>
</dbReference>
<dbReference type="InterPro" id="IPR053172">
    <property type="entry name" value="Tn903_transposase"/>
</dbReference>
<proteinExistence type="predicted"/>
<gene>
    <name evidence="2" type="ORF">LuPra_02715</name>
</gene>
<evidence type="ECO:0000313" key="2">
    <source>
        <dbReference type="EMBL" id="AMY09498.1"/>
    </source>
</evidence>
<dbReference type="PANTHER" id="PTHR34631:SF3">
    <property type="entry name" value="ISSOD12 TRANSPOSASE TNPA_ISSOD12"/>
    <property type="match status" value="1"/>
</dbReference>
<dbReference type="KEGG" id="abac:LuPra_02715"/>
<name>A0A143PN33_LUTPR</name>
<dbReference type="OrthoDB" id="526244at2"/>
<dbReference type="GO" id="GO:0003677">
    <property type="term" value="F:DNA binding"/>
    <property type="evidence" value="ECO:0007669"/>
    <property type="project" value="InterPro"/>
</dbReference>
<dbReference type="Pfam" id="PF01609">
    <property type="entry name" value="DDE_Tnp_1"/>
    <property type="match status" value="1"/>
</dbReference>
<dbReference type="GO" id="GO:0006313">
    <property type="term" value="P:DNA transposition"/>
    <property type="evidence" value="ECO:0007669"/>
    <property type="project" value="InterPro"/>
</dbReference>
<sequence length="255" mass="27585">MRASLDAPDHSALSRRGQLLDVALHDIPTTGPLYLIVDSTGHSVVGEGEWAAATNGGRGTRGWKKLHLGVDRFGAIVGHALTDATVDDATVGIGLIVAASGHVVSVTADSAYDTVAFYEAVECATRAVPPTRTAKVSRRGPRSNARDRVITDVERLGRREWKKASGYDRQARVENAFFRYMSVISDGVRARSVRGREVEARLACRVLNRMTALGRPGSRLRAVGDEPARWENCESGVEPCTNAEHRGDRLGTQRG</sequence>
<evidence type="ECO:0000259" key="1">
    <source>
        <dbReference type="Pfam" id="PF01609"/>
    </source>
</evidence>
<dbReference type="AlphaFoldDB" id="A0A143PN33"/>
<organism evidence="2 3">
    <name type="scientific">Luteitalea pratensis</name>
    <dbReference type="NCBI Taxonomy" id="1855912"/>
    <lineage>
        <taxon>Bacteria</taxon>
        <taxon>Pseudomonadati</taxon>
        <taxon>Acidobacteriota</taxon>
        <taxon>Vicinamibacteria</taxon>
        <taxon>Vicinamibacterales</taxon>
        <taxon>Vicinamibacteraceae</taxon>
        <taxon>Luteitalea</taxon>
    </lineage>
</organism>